<accession>A0A931IDA5</accession>
<feature type="region of interest" description="Disordered" evidence="5">
    <location>
        <begin position="514"/>
        <end position="589"/>
    </location>
</feature>
<dbReference type="RefSeq" id="WP_196151645.1">
    <property type="nucleotide sequence ID" value="NZ_JADMLG010000010.1"/>
</dbReference>
<evidence type="ECO:0000256" key="5">
    <source>
        <dbReference type="SAM" id="MobiDB-lite"/>
    </source>
</evidence>
<dbReference type="InterPro" id="IPR006935">
    <property type="entry name" value="Helicase/UvrB_N"/>
</dbReference>
<feature type="compositionally biased region" description="Polar residues" evidence="5">
    <location>
        <begin position="555"/>
        <end position="564"/>
    </location>
</feature>
<dbReference type="EMBL" id="JADMLG010000010">
    <property type="protein sequence ID" value="MBH0779334.1"/>
    <property type="molecule type" value="Genomic_DNA"/>
</dbReference>
<evidence type="ECO:0000256" key="2">
    <source>
        <dbReference type="ARBA" id="ARBA00022801"/>
    </source>
</evidence>
<name>A0A931IDA5_9NOCA</name>
<dbReference type="InterPro" id="IPR001650">
    <property type="entry name" value="Helicase_C-like"/>
</dbReference>
<dbReference type="PROSITE" id="PS51194">
    <property type="entry name" value="HELICASE_CTER"/>
    <property type="match status" value="1"/>
</dbReference>
<dbReference type="Gene3D" id="3.40.50.300">
    <property type="entry name" value="P-loop containing nucleotide triphosphate hydrolases"/>
    <property type="match status" value="2"/>
</dbReference>
<keyword evidence="3 7" id="KW-0347">Helicase</keyword>
<gene>
    <name evidence="7" type="ORF">IT779_23980</name>
</gene>
<dbReference type="SMART" id="SM00490">
    <property type="entry name" value="HELICc"/>
    <property type="match status" value="1"/>
</dbReference>
<dbReference type="AlphaFoldDB" id="A0A931IDA5"/>
<dbReference type="Pfam" id="PF04851">
    <property type="entry name" value="ResIII"/>
    <property type="match status" value="1"/>
</dbReference>
<evidence type="ECO:0000256" key="3">
    <source>
        <dbReference type="ARBA" id="ARBA00022806"/>
    </source>
</evidence>
<dbReference type="GO" id="GO:0016787">
    <property type="term" value="F:hydrolase activity"/>
    <property type="evidence" value="ECO:0007669"/>
    <property type="project" value="UniProtKB-KW"/>
</dbReference>
<organism evidence="7 8">
    <name type="scientific">Nocardia bovistercoris</name>
    <dbReference type="NCBI Taxonomy" id="2785916"/>
    <lineage>
        <taxon>Bacteria</taxon>
        <taxon>Bacillati</taxon>
        <taxon>Actinomycetota</taxon>
        <taxon>Actinomycetes</taxon>
        <taxon>Mycobacteriales</taxon>
        <taxon>Nocardiaceae</taxon>
        <taxon>Nocardia</taxon>
    </lineage>
</organism>
<dbReference type="PANTHER" id="PTHR11274:SF0">
    <property type="entry name" value="GENERAL TRANSCRIPTION AND DNA REPAIR FACTOR IIH HELICASE SUBUNIT XPB"/>
    <property type="match status" value="1"/>
</dbReference>
<dbReference type="PANTHER" id="PTHR11274">
    <property type="entry name" value="RAD25/XP-B DNA REPAIR HELICASE"/>
    <property type="match status" value="1"/>
</dbReference>
<evidence type="ECO:0000256" key="1">
    <source>
        <dbReference type="ARBA" id="ARBA00022741"/>
    </source>
</evidence>
<dbReference type="GO" id="GO:0004386">
    <property type="term" value="F:helicase activity"/>
    <property type="evidence" value="ECO:0007669"/>
    <property type="project" value="UniProtKB-KW"/>
</dbReference>
<evidence type="ECO:0000313" key="8">
    <source>
        <dbReference type="Proteomes" id="UP000655751"/>
    </source>
</evidence>
<feature type="compositionally biased region" description="Pro residues" evidence="5">
    <location>
        <begin position="529"/>
        <end position="540"/>
    </location>
</feature>
<dbReference type="InterPro" id="IPR050615">
    <property type="entry name" value="ATP-dep_DNA_Helicase"/>
</dbReference>
<reference evidence="7" key="1">
    <citation type="submission" date="2020-11" db="EMBL/GenBank/DDBJ databases">
        <title>Nocardia NEAU-351.nov., a novel actinomycete isolated from the cow dung.</title>
        <authorList>
            <person name="Zhang X."/>
        </authorList>
    </citation>
    <scope>NUCLEOTIDE SEQUENCE</scope>
    <source>
        <strain evidence="7">NEAU-351</strain>
    </source>
</reference>
<proteinExistence type="predicted"/>
<dbReference type="Proteomes" id="UP000655751">
    <property type="component" value="Unassembled WGS sequence"/>
</dbReference>
<dbReference type="SUPFAM" id="SSF52540">
    <property type="entry name" value="P-loop containing nucleoside triphosphate hydrolases"/>
    <property type="match status" value="2"/>
</dbReference>
<evidence type="ECO:0000259" key="6">
    <source>
        <dbReference type="PROSITE" id="PS51194"/>
    </source>
</evidence>
<dbReference type="Pfam" id="PF00271">
    <property type="entry name" value="Helicase_C"/>
    <property type="match status" value="1"/>
</dbReference>
<keyword evidence="1" id="KW-0547">Nucleotide-binding</keyword>
<keyword evidence="2" id="KW-0378">Hydrolase</keyword>
<dbReference type="GO" id="GO:0003677">
    <property type="term" value="F:DNA binding"/>
    <property type="evidence" value="ECO:0007669"/>
    <property type="project" value="InterPro"/>
</dbReference>
<evidence type="ECO:0000313" key="7">
    <source>
        <dbReference type="EMBL" id="MBH0779334.1"/>
    </source>
</evidence>
<sequence>MTDILRIAEHLLAHPKCSAAQIANALADPRITRSVVNSALYRRQDIFEQFDDQPPVWAVRADSEATVRSWFDSSHAARTSDAEVYAGPPLRAWQDEALRTWSGNDHRAVVEAVRGTGKTVLGIAAVAEALAHGHRVVVVVPDAARLEHWIATTRTTLPGRAVGGLGGSTESLPTRGEVLVVTAKAAAQLRPDTESARASALVVDEIQDYAAGAYPKLLLDHYEWRLGLATTAERHDDIIETVVHPYFGAVINGCDHPRAVREAILPRVRVLRVAVRLGERETQRLQHIDERMARATDTLVGTYGAPESSRREFDAYARLLADATGPSARIAARYLDAVMDRDAILADCEQKMLLVRQLPVRALARTRTVLFAGRASSAGQVVQALTESGMRAARVGAGVSASERDEIVRRLRDGDLSAIVESRVLDQAVAIPDLRVGVVLATTRTERQLAHRLGRIMRPDATSPPILLIAHLPGTSENPRDEAGAQDAYLASIAEEVSTADLAEMAAVLERWLADSNRPDTRDRATPDPTAPPTAAPPTPARSAPARPTPALLANSRSTLTPPSAATAEQPLSPEFSSPKFSTPQVSPARDTGIVAEFCGALTDRGGIGTAEELGDIIGLTDQTGLAAAVEAAAAAARLHFYSLDTDFEDLLLLSVSTGGTPNERDRASRLVAEWINAADPLAGLHGLMSDIRPVRVPARRLVQIAAFVRGVTPTALL</sequence>
<keyword evidence="4" id="KW-0067">ATP-binding</keyword>
<feature type="compositionally biased region" description="Low complexity" evidence="5">
    <location>
        <begin position="541"/>
        <end position="551"/>
    </location>
</feature>
<keyword evidence="8" id="KW-1185">Reference proteome</keyword>
<dbReference type="GO" id="GO:0005524">
    <property type="term" value="F:ATP binding"/>
    <property type="evidence" value="ECO:0007669"/>
    <property type="project" value="UniProtKB-KW"/>
</dbReference>
<feature type="compositionally biased region" description="Polar residues" evidence="5">
    <location>
        <begin position="575"/>
        <end position="586"/>
    </location>
</feature>
<dbReference type="InterPro" id="IPR027417">
    <property type="entry name" value="P-loop_NTPase"/>
</dbReference>
<comment type="caution">
    <text evidence="7">The sequence shown here is derived from an EMBL/GenBank/DDBJ whole genome shotgun (WGS) entry which is preliminary data.</text>
</comment>
<protein>
    <submittedName>
        <fullName evidence="7">DEAD/DEAH box helicase family protein</fullName>
    </submittedName>
</protein>
<feature type="domain" description="Helicase C-terminal" evidence="6">
    <location>
        <begin position="354"/>
        <end position="513"/>
    </location>
</feature>
<evidence type="ECO:0000256" key="4">
    <source>
        <dbReference type="ARBA" id="ARBA00022840"/>
    </source>
</evidence>
<feature type="compositionally biased region" description="Basic and acidic residues" evidence="5">
    <location>
        <begin position="517"/>
        <end position="526"/>
    </location>
</feature>